<reference evidence="1 2" key="1">
    <citation type="submission" date="2021-04" db="EMBL/GenBank/DDBJ databases">
        <authorList>
            <person name="Shkoporov A.N."/>
            <person name="Stockdale S.R."/>
            <person name="Guerin E."/>
            <person name="Ross R.P."/>
            <person name="Hill C."/>
        </authorList>
    </citation>
    <scope>NUCLEOTIDE SEQUENCE [LARGE SCALE GENOMIC DNA]</scope>
    <source>
        <strain evidence="2">cr23_1</strain>
    </source>
</reference>
<accession>A0AAE7RYX6</accession>
<evidence type="ECO:0000313" key="1">
    <source>
        <dbReference type="EMBL" id="QWM91410.1"/>
    </source>
</evidence>
<dbReference type="RefSeq" id="YP_010510350.1">
    <property type="nucleotide sequence ID" value="NC_067218.1"/>
</dbReference>
<evidence type="ECO:0000313" key="2">
    <source>
        <dbReference type="Proteomes" id="UP000828083"/>
    </source>
</evidence>
<dbReference type="EMBL" id="MZ130500">
    <property type="protein sequence ID" value="QWM91410.1"/>
    <property type="molecule type" value="Genomic_DNA"/>
</dbReference>
<dbReference type="GeneID" id="75687867"/>
<dbReference type="Proteomes" id="UP000828083">
    <property type="component" value="Segment"/>
</dbReference>
<proteinExistence type="predicted"/>
<name>A0AAE7RYX6_9CAUD</name>
<organism evidence="1 2">
    <name type="scientific">uncultured phage cr23_1</name>
    <dbReference type="NCBI Taxonomy" id="2986419"/>
    <lineage>
        <taxon>Viruses</taxon>
        <taxon>Duplodnaviria</taxon>
        <taxon>Heunggongvirae</taxon>
        <taxon>Uroviricota</taxon>
        <taxon>Caudoviricetes</taxon>
        <taxon>Crassvirales</taxon>
        <taxon>Suoliviridae</taxon>
        <taxon>Uncouvirinae</taxon>
        <taxon>Aurodevirus</taxon>
        <taxon>Aurodevirus hiberniae</taxon>
    </lineage>
</organism>
<dbReference type="KEGG" id="vg:75687867"/>
<protein>
    <submittedName>
        <fullName evidence="1">Uncharacterized protein</fullName>
    </submittedName>
</protein>
<gene>
    <name evidence="1" type="primary">gp_78083</name>
</gene>
<keyword evidence="2" id="KW-1185">Reference proteome</keyword>
<sequence>MMELKNLQAKTVEDLDIEMTINSCVITNPADEVDENKVEEVDNSTIEDKVEVTDEAA</sequence>